<evidence type="ECO:0000256" key="7">
    <source>
        <dbReference type="ARBA" id="ARBA00023033"/>
    </source>
</evidence>
<evidence type="ECO:0000313" key="9">
    <source>
        <dbReference type="Proteomes" id="UP001143347"/>
    </source>
</evidence>
<dbReference type="PRINTS" id="PR00359">
    <property type="entry name" value="BP450"/>
</dbReference>
<dbReference type="AlphaFoldDB" id="A0A9X3D1A3"/>
<accession>A0A9X3D1A3</accession>
<dbReference type="Pfam" id="PF00067">
    <property type="entry name" value="p450"/>
    <property type="match status" value="1"/>
</dbReference>
<reference evidence="8" key="1">
    <citation type="submission" date="2022-10" db="EMBL/GenBank/DDBJ databases">
        <title>WGS of marine actinomycetes from Thailand.</title>
        <authorList>
            <person name="Thawai C."/>
        </authorList>
    </citation>
    <scope>NUCLEOTIDE SEQUENCE</scope>
    <source>
        <strain evidence="8">SW21</strain>
    </source>
</reference>
<evidence type="ECO:0000256" key="1">
    <source>
        <dbReference type="ARBA" id="ARBA00001971"/>
    </source>
</evidence>
<sequence length="416" mass="46626">MTLSTEDSAHQIDFTDPALLERGLPSREFAQRRATAPVWWNPQPNSQRFFDDDGFWVISRHADIRAISKDTETWSNWAKGAVMRMPETSTREQVDAGRMFLLNMDPPQHTRMRKIVSRMFTPRAVASLDDGLRAHAHQLITAAAAHRAGNFVEDIAVHVPLRAILDLLGVPTADHEHLCELADSMVNPDDPDSRHDPFTAHVEMLSYAYAMAEDRRAHPRDDIVTTLVQADIDGHVLDESEFGFFVILLVIAGNETTRNAISHGLNAFLDHPDQWERYRRSRPATAVDEIIRWATPVHCFQRTARVDTEVSGVPIAAGQRVGLFYSSANYDEEVFDDPFTFDITRDPNPHLSFGGNGAHFCIGANLARLEVRTLFDTLADLVPDITKLAEPQRVRSGWLNGVKDLQVSYGQASTPG</sequence>
<evidence type="ECO:0000313" key="8">
    <source>
        <dbReference type="EMBL" id="MCX2962927.1"/>
    </source>
</evidence>
<gene>
    <name evidence="8" type="ORF">OSB52_02340</name>
</gene>
<keyword evidence="6" id="KW-0408">Iron</keyword>
<dbReference type="InterPro" id="IPR002397">
    <property type="entry name" value="Cyt_P450_B"/>
</dbReference>
<evidence type="ECO:0000256" key="5">
    <source>
        <dbReference type="ARBA" id="ARBA00023002"/>
    </source>
</evidence>
<evidence type="ECO:0000256" key="3">
    <source>
        <dbReference type="ARBA" id="ARBA00022617"/>
    </source>
</evidence>
<comment type="caution">
    <text evidence="8">The sequence shown here is derived from an EMBL/GenBank/DDBJ whole genome shotgun (WGS) entry which is preliminary data.</text>
</comment>
<proteinExistence type="inferred from homology"/>
<dbReference type="InterPro" id="IPR036396">
    <property type="entry name" value="Cyt_P450_sf"/>
</dbReference>
<dbReference type="FunFam" id="1.10.630.10:FF:000018">
    <property type="entry name" value="Cytochrome P450 monooxygenase"/>
    <property type="match status" value="1"/>
</dbReference>
<dbReference type="Proteomes" id="UP001143347">
    <property type="component" value="Unassembled WGS sequence"/>
</dbReference>
<keyword evidence="7" id="KW-0503">Monooxygenase</keyword>
<keyword evidence="5" id="KW-0560">Oxidoreductase</keyword>
<name>A0A9X3D1A3_9ACTN</name>
<comment type="cofactor">
    <cofactor evidence="1">
        <name>heme</name>
        <dbReference type="ChEBI" id="CHEBI:30413"/>
    </cofactor>
</comment>
<dbReference type="GO" id="GO:0008395">
    <property type="term" value="F:steroid hydroxylase activity"/>
    <property type="evidence" value="ECO:0007669"/>
    <property type="project" value="TreeGrafter"/>
</dbReference>
<comment type="similarity">
    <text evidence="2">Belongs to the cytochrome P450 family.</text>
</comment>
<evidence type="ECO:0000256" key="2">
    <source>
        <dbReference type="ARBA" id="ARBA00010617"/>
    </source>
</evidence>
<dbReference type="PANTHER" id="PTHR46696">
    <property type="entry name" value="P450, PUTATIVE (EUROFUNG)-RELATED"/>
    <property type="match status" value="1"/>
</dbReference>
<dbReference type="Gene3D" id="1.10.630.10">
    <property type="entry name" value="Cytochrome P450"/>
    <property type="match status" value="1"/>
</dbReference>
<dbReference type="SUPFAM" id="SSF48264">
    <property type="entry name" value="Cytochrome P450"/>
    <property type="match status" value="1"/>
</dbReference>
<dbReference type="InterPro" id="IPR001128">
    <property type="entry name" value="Cyt_P450"/>
</dbReference>
<keyword evidence="3" id="KW-0349">Heme</keyword>
<dbReference type="EMBL" id="JAPKFM010000002">
    <property type="protein sequence ID" value="MCX2962927.1"/>
    <property type="molecule type" value="Genomic_DNA"/>
</dbReference>
<dbReference type="GO" id="GO:0006707">
    <property type="term" value="P:cholesterol catabolic process"/>
    <property type="evidence" value="ECO:0007669"/>
    <property type="project" value="TreeGrafter"/>
</dbReference>
<dbReference type="GO" id="GO:0020037">
    <property type="term" value="F:heme binding"/>
    <property type="evidence" value="ECO:0007669"/>
    <property type="project" value="InterPro"/>
</dbReference>
<dbReference type="RefSeq" id="WP_266059973.1">
    <property type="nucleotide sequence ID" value="NZ_JAPKFM010000002.1"/>
</dbReference>
<dbReference type="GO" id="GO:0005506">
    <property type="term" value="F:iron ion binding"/>
    <property type="evidence" value="ECO:0007669"/>
    <property type="project" value="InterPro"/>
</dbReference>
<dbReference type="CDD" id="cd11033">
    <property type="entry name" value="CYP142-like"/>
    <property type="match status" value="1"/>
</dbReference>
<keyword evidence="4" id="KW-0479">Metal-binding</keyword>
<evidence type="ECO:0000256" key="4">
    <source>
        <dbReference type="ARBA" id="ARBA00022723"/>
    </source>
</evidence>
<protein>
    <submittedName>
        <fullName evidence="8">Cytochrome P450</fullName>
    </submittedName>
</protein>
<organism evidence="8 9">
    <name type="scientific">Gordonia aquimaris</name>
    <dbReference type="NCBI Taxonomy" id="2984863"/>
    <lineage>
        <taxon>Bacteria</taxon>
        <taxon>Bacillati</taxon>
        <taxon>Actinomycetota</taxon>
        <taxon>Actinomycetes</taxon>
        <taxon>Mycobacteriales</taxon>
        <taxon>Gordoniaceae</taxon>
        <taxon>Gordonia</taxon>
    </lineage>
</organism>
<evidence type="ECO:0000256" key="6">
    <source>
        <dbReference type="ARBA" id="ARBA00023004"/>
    </source>
</evidence>
<keyword evidence="9" id="KW-1185">Reference proteome</keyword>
<dbReference type="PANTHER" id="PTHR46696:SF4">
    <property type="entry name" value="BIOTIN BIOSYNTHESIS CYTOCHROME P450"/>
    <property type="match status" value="1"/>
</dbReference>
<dbReference type="GO" id="GO:0036199">
    <property type="term" value="F:cholest-4-en-3-one 26-monooxygenase activity"/>
    <property type="evidence" value="ECO:0007669"/>
    <property type="project" value="TreeGrafter"/>
</dbReference>